<dbReference type="RefSeq" id="WP_148898545.1">
    <property type="nucleotide sequence ID" value="NZ_VNHY01000002.1"/>
</dbReference>
<dbReference type="InterPro" id="IPR011044">
    <property type="entry name" value="Quino_amine_DH_bsu"/>
</dbReference>
<comment type="caution">
    <text evidence="2">The sequence shown here is derived from an EMBL/GenBank/DDBJ whole genome shotgun (WGS) entry which is preliminary data.</text>
</comment>
<accession>A0A5D3YJ59</accession>
<evidence type="ECO:0000313" key="2">
    <source>
        <dbReference type="EMBL" id="TYP93480.1"/>
    </source>
</evidence>
<sequence length="267" mass="30192">MRKLLLIILLYLFCNSLVVAQSHQYKGEQNKVALHLKKTIPLQENLQLLGKVNDFTVGSDGDIFVVDKQNATIIKYNTKGIQEQIIGKRGRGPFEYLNPSLISNRDDTLYLWDSKQLRFTAITKSGKHLLQLSDFSTAVADIRKYQNYVITYNTGGGHDSIITVYDLKNQKKIKEIGAKTNEHILLMVLKGSGALDIQNGELFYARADDPNLHKINLGDFSQDTYSVTIPDFSVDKVQGSARQIVNTDKKSCLITFRKTAGQWKYMP</sequence>
<dbReference type="SUPFAM" id="SSF50969">
    <property type="entry name" value="YVTN repeat-like/Quinoprotein amine dehydrogenase"/>
    <property type="match status" value="1"/>
</dbReference>
<dbReference type="EMBL" id="VNHY01000002">
    <property type="protein sequence ID" value="TYP93480.1"/>
    <property type="molecule type" value="Genomic_DNA"/>
</dbReference>
<proteinExistence type="predicted"/>
<gene>
    <name evidence="2" type="ORF">LX73_1184</name>
</gene>
<organism evidence="2 3">
    <name type="scientific">Fodinibius salinus</name>
    <dbReference type="NCBI Taxonomy" id="860790"/>
    <lineage>
        <taxon>Bacteria</taxon>
        <taxon>Pseudomonadati</taxon>
        <taxon>Balneolota</taxon>
        <taxon>Balneolia</taxon>
        <taxon>Balneolales</taxon>
        <taxon>Balneolaceae</taxon>
        <taxon>Fodinibius</taxon>
    </lineage>
</organism>
<evidence type="ECO:0000256" key="1">
    <source>
        <dbReference type="SAM" id="SignalP"/>
    </source>
</evidence>
<keyword evidence="3" id="KW-1185">Reference proteome</keyword>
<feature type="signal peptide" evidence="1">
    <location>
        <begin position="1"/>
        <end position="20"/>
    </location>
</feature>
<dbReference type="InterPro" id="IPR011042">
    <property type="entry name" value="6-blade_b-propeller_TolB-like"/>
</dbReference>
<reference evidence="2 3" key="1">
    <citation type="submission" date="2019-07" db="EMBL/GenBank/DDBJ databases">
        <title>Genomic Encyclopedia of Archaeal and Bacterial Type Strains, Phase II (KMG-II): from individual species to whole genera.</title>
        <authorList>
            <person name="Goeker M."/>
        </authorList>
    </citation>
    <scope>NUCLEOTIDE SEQUENCE [LARGE SCALE GENOMIC DNA]</scope>
    <source>
        <strain evidence="2 3">DSM 21935</strain>
    </source>
</reference>
<protein>
    <submittedName>
        <fullName evidence="2">6-bladed beta-propeller protein</fullName>
    </submittedName>
</protein>
<keyword evidence="1" id="KW-0732">Signal</keyword>
<dbReference type="Pfam" id="PF17170">
    <property type="entry name" value="DUF5128"/>
    <property type="match status" value="1"/>
</dbReference>
<dbReference type="Gene3D" id="2.120.10.30">
    <property type="entry name" value="TolB, C-terminal domain"/>
    <property type="match status" value="1"/>
</dbReference>
<dbReference type="OrthoDB" id="820429at2"/>
<evidence type="ECO:0000313" key="3">
    <source>
        <dbReference type="Proteomes" id="UP000324595"/>
    </source>
</evidence>
<dbReference type="Proteomes" id="UP000324595">
    <property type="component" value="Unassembled WGS sequence"/>
</dbReference>
<name>A0A5D3YJ59_9BACT</name>
<feature type="chain" id="PRO_5022667997" evidence="1">
    <location>
        <begin position="21"/>
        <end position="267"/>
    </location>
</feature>
<dbReference type="AlphaFoldDB" id="A0A5D3YJ59"/>